<feature type="domain" description="RING-type" evidence="6">
    <location>
        <begin position="25"/>
        <end position="65"/>
    </location>
</feature>
<feature type="region of interest" description="Disordered" evidence="5">
    <location>
        <begin position="130"/>
        <end position="158"/>
    </location>
</feature>
<dbReference type="PANTHER" id="PTHR15898">
    <property type="entry name" value="BIFUNCTIONAL APOPTOSIS REGULATOR"/>
    <property type="match status" value="1"/>
</dbReference>
<dbReference type="PANTHER" id="PTHR15898:SF13">
    <property type="entry name" value="BIFUNCTIONAL APOPTOSIS REGULATOR"/>
    <property type="match status" value="1"/>
</dbReference>
<proteinExistence type="predicted"/>
<feature type="compositionally biased region" description="Low complexity" evidence="5">
    <location>
        <begin position="130"/>
        <end position="142"/>
    </location>
</feature>
<comment type="caution">
    <text evidence="7">The sequence shown here is derived from an EMBL/GenBank/DDBJ whole genome shotgun (WGS) entry which is preliminary data.</text>
</comment>
<dbReference type="Pfam" id="PF15227">
    <property type="entry name" value="zf-C3HC4_4"/>
    <property type="match status" value="1"/>
</dbReference>
<dbReference type="Proteomes" id="UP000436088">
    <property type="component" value="Unassembled WGS sequence"/>
</dbReference>
<sequence length="230" mass="25919">MDSFQTCPMEHHSADTEQISDGFICCVCLDLLYKPIVLHCGHISCFWCVHRSMNSRHESRCPVCRNPYAHFPSICQMLHFLFLKLYPITYKNREARILEEEKQRDCFSPEFSGHACGSEADGEINLLGSPSKSSNFSDSSSTSKEELNKPVGQIESRVSGEENDQISIVDVLCTACKQLLFRPIVLNCGHVYCQTCMSILLMRCLGVKFVNVCIQGSSKSLLDTRSLFRG</sequence>
<gene>
    <name evidence="7" type="ORF">F3Y22_tig00111693pilonHSYRG00114</name>
</gene>
<dbReference type="GO" id="GO:0061630">
    <property type="term" value="F:ubiquitin protein ligase activity"/>
    <property type="evidence" value="ECO:0007669"/>
    <property type="project" value="TreeGrafter"/>
</dbReference>
<evidence type="ECO:0000313" key="7">
    <source>
        <dbReference type="EMBL" id="KAE8675154.1"/>
    </source>
</evidence>
<dbReference type="PROSITE" id="PS50089">
    <property type="entry name" value="ZF_RING_2"/>
    <property type="match status" value="2"/>
</dbReference>
<evidence type="ECO:0000256" key="5">
    <source>
        <dbReference type="SAM" id="MobiDB-lite"/>
    </source>
</evidence>
<organism evidence="7 8">
    <name type="scientific">Hibiscus syriacus</name>
    <name type="common">Rose of Sharon</name>
    <dbReference type="NCBI Taxonomy" id="106335"/>
    <lineage>
        <taxon>Eukaryota</taxon>
        <taxon>Viridiplantae</taxon>
        <taxon>Streptophyta</taxon>
        <taxon>Embryophyta</taxon>
        <taxon>Tracheophyta</taxon>
        <taxon>Spermatophyta</taxon>
        <taxon>Magnoliopsida</taxon>
        <taxon>eudicotyledons</taxon>
        <taxon>Gunneridae</taxon>
        <taxon>Pentapetalae</taxon>
        <taxon>rosids</taxon>
        <taxon>malvids</taxon>
        <taxon>Malvales</taxon>
        <taxon>Malvaceae</taxon>
        <taxon>Malvoideae</taxon>
        <taxon>Hibiscus</taxon>
    </lineage>
</organism>
<reference evidence="7" key="1">
    <citation type="submission" date="2019-09" db="EMBL/GenBank/DDBJ databases">
        <title>Draft genome information of white flower Hibiscus syriacus.</title>
        <authorList>
            <person name="Kim Y.-M."/>
        </authorList>
    </citation>
    <scope>NUCLEOTIDE SEQUENCE [LARGE SCALE GENOMIC DNA]</scope>
    <source>
        <strain evidence="7">YM2019G1</strain>
    </source>
</reference>
<keyword evidence="2 4" id="KW-0863">Zinc-finger</keyword>
<dbReference type="GO" id="GO:0043161">
    <property type="term" value="P:proteasome-mediated ubiquitin-dependent protein catabolic process"/>
    <property type="evidence" value="ECO:0007669"/>
    <property type="project" value="TreeGrafter"/>
</dbReference>
<dbReference type="Gene3D" id="3.30.40.10">
    <property type="entry name" value="Zinc/RING finger domain, C3HC4 (zinc finger)"/>
    <property type="match status" value="2"/>
</dbReference>
<dbReference type="SUPFAM" id="SSF57850">
    <property type="entry name" value="RING/U-box"/>
    <property type="match status" value="2"/>
</dbReference>
<dbReference type="InterPro" id="IPR017907">
    <property type="entry name" value="Znf_RING_CS"/>
</dbReference>
<evidence type="ECO:0000256" key="2">
    <source>
        <dbReference type="ARBA" id="ARBA00022771"/>
    </source>
</evidence>
<evidence type="ECO:0000256" key="1">
    <source>
        <dbReference type="ARBA" id="ARBA00022723"/>
    </source>
</evidence>
<dbReference type="FunFam" id="3.30.40.10:FF:000489">
    <property type="entry name" value="E3 ubiquitin-protein ligase PRT1"/>
    <property type="match status" value="1"/>
</dbReference>
<keyword evidence="1" id="KW-0479">Metal-binding</keyword>
<dbReference type="InterPro" id="IPR013083">
    <property type="entry name" value="Znf_RING/FYVE/PHD"/>
</dbReference>
<keyword evidence="3" id="KW-0862">Zinc</keyword>
<feature type="domain" description="RING-type" evidence="6">
    <location>
        <begin position="173"/>
        <end position="204"/>
    </location>
</feature>
<evidence type="ECO:0000256" key="4">
    <source>
        <dbReference type="PROSITE-ProRule" id="PRU00175"/>
    </source>
</evidence>
<evidence type="ECO:0000256" key="3">
    <source>
        <dbReference type="ARBA" id="ARBA00022833"/>
    </source>
</evidence>
<dbReference type="InterPro" id="IPR027370">
    <property type="entry name" value="Znf-RING_euk"/>
</dbReference>
<protein>
    <submittedName>
        <fullName evidence="7">Detected protein of confused Function</fullName>
    </submittedName>
</protein>
<dbReference type="SMART" id="SM00184">
    <property type="entry name" value="RING"/>
    <property type="match status" value="2"/>
</dbReference>
<accession>A0A6A2YIE4</accession>
<evidence type="ECO:0000259" key="6">
    <source>
        <dbReference type="PROSITE" id="PS50089"/>
    </source>
</evidence>
<name>A0A6A2YIE4_HIBSY</name>
<dbReference type="GO" id="GO:0008270">
    <property type="term" value="F:zinc ion binding"/>
    <property type="evidence" value="ECO:0007669"/>
    <property type="project" value="UniProtKB-KW"/>
</dbReference>
<dbReference type="PROSITE" id="PS00518">
    <property type="entry name" value="ZF_RING_1"/>
    <property type="match status" value="1"/>
</dbReference>
<dbReference type="Pfam" id="PF13445">
    <property type="entry name" value="zf-RING_UBOX"/>
    <property type="match status" value="1"/>
</dbReference>
<dbReference type="EMBL" id="VEPZ02001405">
    <property type="protein sequence ID" value="KAE8675154.1"/>
    <property type="molecule type" value="Genomic_DNA"/>
</dbReference>
<evidence type="ECO:0000313" key="8">
    <source>
        <dbReference type="Proteomes" id="UP000436088"/>
    </source>
</evidence>
<keyword evidence="8" id="KW-1185">Reference proteome</keyword>
<dbReference type="InterPro" id="IPR001841">
    <property type="entry name" value="Znf_RING"/>
</dbReference>
<dbReference type="AlphaFoldDB" id="A0A6A2YIE4"/>